<evidence type="ECO:0000313" key="1">
    <source>
        <dbReference type="EMBL" id="KAJ7002479.1"/>
    </source>
</evidence>
<accession>A0AAD6R4Y7</accession>
<dbReference type="AlphaFoldDB" id="A0AAD6R4Y7"/>
<proteinExistence type="predicted"/>
<organism evidence="1 2">
    <name type="scientific">Populus alba x Populus x berolinensis</name>
    <dbReference type="NCBI Taxonomy" id="444605"/>
    <lineage>
        <taxon>Eukaryota</taxon>
        <taxon>Viridiplantae</taxon>
        <taxon>Streptophyta</taxon>
        <taxon>Embryophyta</taxon>
        <taxon>Tracheophyta</taxon>
        <taxon>Spermatophyta</taxon>
        <taxon>Magnoliopsida</taxon>
        <taxon>eudicotyledons</taxon>
        <taxon>Gunneridae</taxon>
        <taxon>Pentapetalae</taxon>
        <taxon>rosids</taxon>
        <taxon>fabids</taxon>
        <taxon>Malpighiales</taxon>
        <taxon>Salicaceae</taxon>
        <taxon>Saliceae</taxon>
        <taxon>Populus</taxon>
    </lineage>
</organism>
<comment type="caution">
    <text evidence="1">The sequence shown here is derived from an EMBL/GenBank/DDBJ whole genome shotgun (WGS) entry which is preliminary data.</text>
</comment>
<reference evidence="1" key="1">
    <citation type="journal article" date="2023" name="Mol. Ecol. Resour.">
        <title>Chromosome-level genome assembly of a triploid poplar Populus alba 'Berolinensis'.</title>
        <authorList>
            <person name="Chen S."/>
            <person name="Yu Y."/>
            <person name="Wang X."/>
            <person name="Wang S."/>
            <person name="Zhang T."/>
            <person name="Zhou Y."/>
            <person name="He R."/>
            <person name="Meng N."/>
            <person name="Wang Y."/>
            <person name="Liu W."/>
            <person name="Liu Z."/>
            <person name="Liu J."/>
            <person name="Guo Q."/>
            <person name="Huang H."/>
            <person name="Sederoff R.R."/>
            <person name="Wang G."/>
            <person name="Qu G."/>
            <person name="Chen S."/>
        </authorList>
    </citation>
    <scope>NUCLEOTIDE SEQUENCE</scope>
    <source>
        <strain evidence="1">SC-2020</strain>
    </source>
</reference>
<gene>
    <name evidence="1" type="ORF">NC653_007838</name>
</gene>
<name>A0AAD6R4Y7_9ROSI</name>
<evidence type="ECO:0000313" key="2">
    <source>
        <dbReference type="Proteomes" id="UP001164929"/>
    </source>
</evidence>
<dbReference type="EMBL" id="JAQIZT010000003">
    <property type="protein sequence ID" value="KAJ7002479.1"/>
    <property type="molecule type" value="Genomic_DNA"/>
</dbReference>
<protein>
    <submittedName>
        <fullName evidence="1">Uncharacterized protein</fullName>
    </submittedName>
</protein>
<keyword evidence="2" id="KW-1185">Reference proteome</keyword>
<dbReference type="Proteomes" id="UP001164929">
    <property type="component" value="Chromosome 3"/>
</dbReference>
<sequence length="25" mass="3077">MYTYSCFLSLLPWSPPTQLQQRLRF</sequence>